<dbReference type="OrthoDB" id="6155298at2759"/>
<reference evidence="1 2" key="1">
    <citation type="submission" date="2020-06" db="EMBL/GenBank/DDBJ databases">
        <authorList>
            <person name="Li R."/>
            <person name="Bekaert M."/>
        </authorList>
    </citation>
    <scope>NUCLEOTIDE SEQUENCE [LARGE SCALE GENOMIC DNA]</scope>
    <source>
        <strain evidence="2">wild</strain>
    </source>
</reference>
<evidence type="ECO:0008006" key="3">
    <source>
        <dbReference type="Google" id="ProtNLM"/>
    </source>
</evidence>
<accession>A0A6J8DNS1</accession>
<dbReference type="AlphaFoldDB" id="A0A6J8DNS1"/>
<keyword evidence="2" id="KW-1185">Reference proteome</keyword>
<dbReference type="EMBL" id="CACVKT020007640">
    <property type="protein sequence ID" value="CAC5409161.1"/>
    <property type="molecule type" value="Genomic_DNA"/>
</dbReference>
<proteinExistence type="predicted"/>
<evidence type="ECO:0000313" key="1">
    <source>
        <dbReference type="EMBL" id="CAC5409161.1"/>
    </source>
</evidence>
<name>A0A6J8DNS1_MYTCO</name>
<protein>
    <recommendedName>
        <fullName evidence="3">Tudor domain-containing protein</fullName>
    </recommendedName>
</protein>
<organism evidence="1 2">
    <name type="scientific">Mytilus coruscus</name>
    <name type="common">Sea mussel</name>
    <dbReference type="NCBI Taxonomy" id="42192"/>
    <lineage>
        <taxon>Eukaryota</taxon>
        <taxon>Metazoa</taxon>
        <taxon>Spiralia</taxon>
        <taxon>Lophotrochozoa</taxon>
        <taxon>Mollusca</taxon>
        <taxon>Bivalvia</taxon>
        <taxon>Autobranchia</taxon>
        <taxon>Pteriomorphia</taxon>
        <taxon>Mytilida</taxon>
        <taxon>Mytiloidea</taxon>
        <taxon>Mytilidae</taxon>
        <taxon>Mytilinae</taxon>
        <taxon>Mytilus</taxon>
    </lineage>
</organism>
<dbReference type="Proteomes" id="UP000507470">
    <property type="component" value="Unassembled WGS sequence"/>
</dbReference>
<evidence type="ECO:0000313" key="2">
    <source>
        <dbReference type="Proteomes" id="UP000507470"/>
    </source>
</evidence>
<sequence length="179" mass="20488">MKVKSEDVKDEIEPLKLVLKEKDHQIENLLLEISILKEAANFNLVTRNKDATFTDCVRLCVMELSGLEVAVEKVSPVIQTVCKHLFDIDLDKSQLPSSTTARKKKENQNLELEDEEDYDNNLQLPHVENFTVNDYVAVAYQDDWYPGCVIDIIEKNQAYVKFMTPCSSKGFFKRGQAIS</sequence>
<gene>
    <name evidence="1" type="ORF">MCOR_42486</name>
</gene>